<dbReference type="EMBL" id="BKCJ010010282">
    <property type="protein sequence ID" value="GEU90876.1"/>
    <property type="molecule type" value="Genomic_DNA"/>
</dbReference>
<organism evidence="3">
    <name type="scientific">Tanacetum cinerariifolium</name>
    <name type="common">Dalmatian daisy</name>
    <name type="synonym">Chrysanthemum cinerariifolium</name>
    <dbReference type="NCBI Taxonomy" id="118510"/>
    <lineage>
        <taxon>Eukaryota</taxon>
        <taxon>Viridiplantae</taxon>
        <taxon>Streptophyta</taxon>
        <taxon>Embryophyta</taxon>
        <taxon>Tracheophyta</taxon>
        <taxon>Spermatophyta</taxon>
        <taxon>Magnoliopsida</taxon>
        <taxon>eudicotyledons</taxon>
        <taxon>Gunneridae</taxon>
        <taxon>Pentapetalae</taxon>
        <taxon>asterids</taxon>
        <taxon>campanulids</taxon>
        <taxon>Asterales</taxon>
        <taxon>Asteraceae</taxon>
        <taxon>Asteroideae</taxon>
        <taxon>Anthemideae</taxon>
        <taxon>Anthemidinae</taxon>
        <taxon>Tanacetum</taxon>
    </lineage>
</organism>
<sequence>MVITLKWICKVKLDELGESFAPVARLEAIRIFLAFATHKNIVVYQMNVKTAFLNGNLREEVYVSQPDGFVDPDPTLFICRNGNDLLLALESLKKYDFKSCDPMDTPMVEKSKLDEDKEGKTVDPSLSWSKHIDIIYHFIKEHVENGVIELYFFNTEYQLANIFTKALGRDRIEFLINKLGMRSFTPETLKQLTDKVDETMDMTIDQQVALDEALVPHASRLRIGKNNFPDVPEIYMQEFWATTTVHHHSIRFKMNNKKRIVNLEYFKEMLHICPRIHNQQFDDLPLEEEILAFIRNLGHSGEIKKITDNVDFSYLLWEDFVYQFEHKDAKKSNEMYYPWFSKVIVNFFMTKDPSIPKRNKFGAILHVELTNEDIRNSVAYKEYYAIASGEEPPKTKASARKTQSTSGSGADEGTGLIPGVPDVPTYKSDEEISWKSSDEDDDDDVQQSERDEDINDQSNDEPHDDQRDDDDQDDEDDDQTDSDNEGDDFVHPKFSTHDEKAKGEESFDPIVQTPSHVENSDDEGNEEASHGMNVGGDEGPNAEDDDNELYGNININLKGIDSFFELTPRVDVPVMTTVDPFLLTAPTLPPPSIPIISQVQQAPAPSPATAPSTSLQDLPNFGSLFGLRDEAQAKNEDFLNKLDENIQNIIKEQVKKQVKVQVSKILPKIKKTVNEQLEAEVLTHASNSSKTSYAIVADLSKLELKKILIEKMESNKSIYRPDQQKNLYKALVDAYECDKIILDTYGNTVTLKRHRDDEDKDEEPFARSDRGSKRRREGKKPESTSAPKEKASKTFGKSTEGSKSQQKTASESAPVEEPMHISVDLEEPVHQEFEIGATGDQPIVEASQHPEWFQKQMKPPTPNRDWNKTLPATHGLFFMNQIKVDTLTLELLAGPTYELMKGSCKSLVEFEFFLKEVYKATTDQLDWNNPEGKQYPRDLLKPLPLIPNYRGRRVIPFDHFINNDLEYLCGGTSSRKYTTSVTKTNAADYGHIKWIEDLVPRTM</sequence>
<feature type="region of interest" description="Disordered" evidence="1">
    <location>
        <begin position="390"/>
        <end position="548"/>
    </location>
</feature>
<name>A0A6L2NXM9_TANCI</name>
<feature type="compositionally biased region" description="Basic and acidic residues" evidence="1">
    <location>
        <begin position="779"/>
        <end position="792"/>
    </location>
</feature>
<evidence type="ECO:0000259" key="2">
    <source>
        <dbReference type="Pfam" id="PF07727"/>
    </source>
</evidence>
<feature type="compositionally biased region" description="Polar residues" evidence="1">
    <location>
        <begin position="795"/>
        <end position="811"/>
    </location>
</feature>
<protein>
    <recommendedName>
        <fullName evidence="2">Reverse transcriptase Ty1/copia-type domain-containing protein</fullName>
    </recommendedName>
</protein>
<dbReference type="Pfam" id="PF07727">
    <property type="entry name" value="RVT_2"/>
    <property type="match status" value="1"/>
</dbReference>
<feature type="region of interest" description="Disordered" evidence="1">
    <location>
        <begin position="754"/>
        <end position="818"/>
    </location>
</feature>
<reference evidence="3" key="1">
    <citation type="journal article" date="2019" name="Sci. Rep.">
        <title>Draft genome of Tanacetum cinerariifolium, the natural source of mosquito coil.</title>
        <authorList>
            <person name="Yamashiro T."/>
            <person name="Shiraishi A."/>
            <person name="Satake H."/>
            <person name="Nakayama K."/>
        </authorList>
    </citation>
    <scope>NUCLEOTIDE SEQUENCE</scope>
</reference>
<comment type="caution">
    <text evidence="3">The sequence shown here is derived from an EMBL/GenBank/DDBJ whole genome shotgun (WGS) entry which is preliminary data.</text>
</comment>
<feature type="compositionally biased region" description="Acidic residues" evidence="1">
    <location>
        <begin position="467"/>
        <end position="487"/>
    </location>
</feature>
<evidence type="ECO:0000256" key="1">
    <source>
        <dbReference type="SAM" id="MobiDB-lite"/>
    </source>
</evidence>
<proteinExistence type="predicted"/>
<gene>
    <name evidence="3" type="ORF">Tci_062854</name>
</gene>
<dbReference type="InterPro" id="IPR013103">
    <property type="entry name" value="RVT_2"/>
</dbReference>
<feature type="compositionally biased region" description="Acidic residues" evidence="1">
    <location>
        <begin position="438"/>
        <end position="459"/>
    </location>
</feature>
<accession>A0A6L2NXM9</accession>
<evidence type="ECO:0000313" key="3">
    <source>
        <dbReference type="EMBL" id="GEU90876.1"/>
    </source>
</evidence>
<feature type="domain" description="Reverse transcriptase Ty1/copia-type" evidence="2">
    <location>
        <begin position="17"/>
        <end position="70"/>
    </location>
</feature>
<dbReference type="AlphaFoldDB" id="A0A6L2NXM9"/>
<feature type="compositionally biased region" description="Basic and acidic residues" evidence="1">
    <location>
        <begin position="488"/>
        <end position="505"/>
    </location>
</feature>
<feature type="compositionally biased region" description="Basic and acidic residues" evidence="1">
    <location>
        <begin position="427"/>
        <end position="437"/>
    </location>
</feature>